<evidence type="ECO:0000256" key="1">
    <source>
        <dbReference type="SAM" id="MobiDB-lite"/>
    </source>
</evidence>
<evidence type="ECO:0000313" key="2">
    <source>
        <dbReference type="EMBL" id="PTB45813.1"/>
    </source>
</evidence>
<reference evidence="2 3" key="1">
    <citation type="submission" date="2016-07" db="EMBL/GenBank/DDBJ databases">
        <title>Multiple horizontal gene transfer events from other fungi enriched the ability of initially mycotrophic Trichoderma (Ascomycota) to feed on dead plant biomass.</title>
        <authorList>
            <consortium name="DOE Joint Genome Institute"/>
            <person name="Aerts A."/>
            <person name="Atanasova L."/>
            <person name="Chenthamara K."/>
            <person name="Zhang J."/>
            <person name="Grujic M."/>
            <person name="Henrissat B."/>
            <person name="Kuo A."/>
            <person name="Salamov A."/>
            <person name="Lipzen A."/>
            <person name="Labutti K."/>
            <person name="Barry K."/>
            <person name="Miao Y."/>
            <person name="Rahimi M.J."/>
            <person name="Shen Q."/>
            <person name="Grigoriev I.V."/>
            <person name="Kubicek C.P."/>
            <person name="Druzhinina I.S."/>
        </authorList>
    </citation>
    <scope>NUCLEOTIDE SEQUENCE [LARGE SCALE GENOMIC DNA]</scope>
    <source>
        <strain evidence="2 3">CBS 433.97</strain>
    </source>
</reference>
<dbReference type="Proteomes" id="UP000240493">
    <property type="component" value="Unassembled WGS sequence"/>
</dbReference>
<organism evidence="2 3">
    <name type="scientific">Trichoderma asperellum (strain ATCC 204424 / CBS 433.97 / NBRC 101777)</name>
    <dbReference type="NCBI Taxonomy" id="1042311"/>
    <lineage>
        <taxon>Eukaryota</taxon>
        <taxon>Fungi</taxon>
        <taxon>Dikarya</taxon>
        <taxon>Ascomycota</taxon>
        <taxon>Pezizomycotina</taxon>
        <taxon>Sordariomycetes</taxon>
        <taxon>Hypocreomycetidae</taxon>
        <taxon>Hypocreales</taxon>
        <taxon>Hypocreaceae</taxon>
        <taxon>Trichoderma</taxon>
    </lineage>
</organism>
<dbReference type="EMBL" id="KZ679257">
    <property type="protein sequence ID" value="PTB45813.1"/>
    <property type="molecule type" value="Genomic_DNA"/>
</dbReference>
<proteinExistence type="predicted"/>
<protein>
    <submittedName>
        <fullName evidence="2">Uncharacterized protein</fullName>
    </submittedName>
</protein>
<feature type="region of interest" description="Disordered" evidence="1">
    <location>
        <begin position="1"/>
        <end position="27"/>
    </location>
</feature>
<evidence type="ECO:0000313" key="3">
    <source>
        <dbReference type="Proteomes" id="UP000240493"/>
    </source>
</evidence>
<accession>A0A2T3ZLZ5</accession>
<gene>
    <name evidence="2" type="ORF">M441DRAFT_43803</name>
</gene>
<sequence length="209" mass="22385">MGPGGSLSPPPLTTLPRGMNVYSPAHSPQIRQEGPLQAFHITLGQTGLHLRCLTVKPATISLATPVYASRQAAATHGNANVSSTANTWAPEWDQMGNGFSCQCLAGVTLGTLHAFGIQGRPYVPRSSRPQLSGSMYWLAVRGVAMGFLRQTSSRRFCDSIGRDSLCLTASISSLMVLGQQSSHLMSERLKQGGNGLAHQGEYYYMAYAL</sequence>
<name>A0A2T3ZLZ5_TRIA4</name>
<dbReference type="AlphaFoldDB" id="A0A2T3ZLZ5"/>
<keyword evidence="3" id="KW-1185">Reference proteome</keyword>